<dbReference type="EMBL" id="IACK01070663">
    <property type="protein sequence ID" value="LAA76766.1"/>
    <property type="molecule type" value="Transcribed_RNA"/>
</dbReference>
<evidence type="ECO:0000313" key="2">
    <source>
        <dbReference type="EMBL" id="LAA76766.1"/>
    </source>
</evidence>
<evidence type="ECO:0000256" key="1">
    <source>
        <dbReference type="SAM" id="MobiDB-lite"/>
    </source>
</evidence>
<reference evidence="2" key="1">
    <citation type="submission" date="2017-07" db="EMBL/GenBank/DDBJ databases">
        <authorList>
            <person name="Mikheyev A."/>
            <person name="Grau M."/>
        </authorList>
    </citation>
    <scope>NUCLEOTIDE SEQUENCE</scope>
    <source>
        <tissue evidence="2">Venom_gland</tissue>
    </source>
</reference>
<reference evidence="2" key="2">
    <citation type="submission" date="2017-11" db="EMBL/GenBank/DDBJ databases">
        <title>Coralsnake Venomics: Analyses of Venom Gland Transcriptomes and Proteomes of Six Brazilian Taxa.</title>
        <authorList>
            <person name="Aird S.D."/>
            <person name="Jorge da Silva N."/>
            <person name="Qiu L."/>
            <person name="Villar-Briones A."/>
            <person name="Aparecida-Saddi V."/>
            <person name="Campos-Telles M.P."/>
            <person name="Grau M."/>
            <person name="Mikheyev A.S."/>
        </authorList>
    </citation>
    <scope>NUCLEOTIDE SEQUENCE</scope>
    <source>
        <tissue evidence="2">Venom_gland</tissue>
    </source>
</reference>
<protein>
    <submittedName>
        <fullName evidence="2">Uncharacterized protein</fullName>
    </submittedName>
</protein>
<feature type="region of interest" description="Disordered" evidence="1">
    <location>
        <begin position="33"/>
        <end position="101"/>
    </location>
</feature>
<name>A0A2D4HXY3_MICLE</name>
<proteinExistence type="predicted"/>
<dbReference type="AlphaFoldDB" id="A0A2D4HXY3"/>
<sequence>MLQYLNSQWQEFLENVATAPLLEEDAKDFQFPLGRVKEEPEENSEEARGELQSDPNISGKSLGGQGKAGFLGEGEDGRVSGDGWPGEPRTPTPQAVWPSGC</sequence>
<feature type="compositionally biased region" description="Gly residues" evidence="1">
    <location>
        <begin position="61"/>
        <end position="72"/>
    </location>
</feature>
<organism evidence="2">
    <name type="scientific">Micrurus lemniscatus lemniscatus</name>
    <dbReference type="NCBI Taxonomy" id="129467"/>
    <lineage>
        <taxon>Eukaryota</taxon>
        <taxon>Metazoa</taxon>
        <taxon>Chordata</taxon>
        <taxon>Craniata</taxon>
        <taxon>Vertebrata</taxon>
        <taxon>Euteleostomi</taxon>
        <taxon>Lepidosauria</taxon>
        <taxon>Squamata</taxon>
        <taxon>Bifurcata</taxon>
        <taxon>Unidentata</taxon>
        <taxon>Episquamata</taxon>
        <taxon>Toxicofera</taxon>
        <taxon>Serpentes</taxon>
        <taxon>Colubroidea</taxon>
        <taxon>Elapidae</taxon>
        <taxon>Elapinae</taxon>
        <taxon>Micrurus</taxon>
    </lineage>
</organism>
<accession>A0A2D4HXY3</accession>